<dbReference type="GO" id="GO:0030964">
    <property type="term" value="C:NADH dehydrogenase complex"/>
    <property type="evidence" value="ECO:0007669"/>
    <property type="project" value="TreeGrafter"/>
</dbReference>
<dbReference type="Gene3D" id="1.20.58.1610">
    <property type="entry name" value="NADH:ubiquinone/plastoquinone oxidoreductase, chain 3"/>
    <property type="match status" value="1"/>
</dbReference>
<dbReference type="RefSeq" id="WP_158352154.1">
    <property type="nucleotide sequence ID" value="NZ_CP032998.1"/>
</dbReference>
<comment type="subcellular location">
    <subcellularLocation>
        <location evidence="7">Cell membrane</location>
        <topology evidence="7">Multi-pass membrane protein</topology>
    </subcellularLocation>
    <subcellularLocation>
        <location evidence="1">Membrane</location>
    </subcellularLocation>
</comment>
<keyword evidence="4 7" id="KW-0812">Transmembrane</keyword>
<proteinExistence type="inferred from homology"/>
<protein>
    <recommendedName>
        <fullName evidence="7">NADH-quinone oxidoreductase subunit</fullName>
        <ecNumber evidence="7">7.1.1.-</ecNumber>
    </recommendedName>
</protein>
<evidence type="ECO:0000256" key="8">
    <source>
        <dbReference type="SAM" id="Phobius"/>
    </source>
</evidence>
<name>A0A4D6YKM6_9GAMM</name>
<accession>A0A4D6YKM6</accession>
<evidence type="ECO:0000256" key="2">
    <source>
        <dbReference type="ARBA" id="ARBA00008472"/>
    </source>
</evidence>
<dbReference type="OrthoDB" id="9791970at2"/>
<dbReference type="Proteomes" id="UP000298636">
    <property type="component" value="Chromosome"/>
</dbReference>
<keyword evidence="10" id="KW-1185">Reference proteome</keyword>
<evidence type="ECO:0000256" key="6">
    <source>
        <dbReference type="ARBA" id="ARBA00023136"/>
    </source>
</evidence>
<dbReference type="EMBL" id="CP032998">
    <property type="protein sequence ID" value="QCI26534.1"/>
    <property type="molecule type" value="Genomic_DNA"/>
</dbReference>
<dbReference type="PANTHER" id="PTHR11058:SF21">
    <property type="entry name" value="NADH-QUINONE OXIDOREDUCTASE SUBUNIT A"/>
    <property type="match status" value="1"/>
</dbReference>
<evidence type="ECO:0000256" key="4">
    <source>
        <dbReference type="ARBA" id="ARBA00022692"/>
    </source>
</evidence>
<comment type="function">
    <text evidence="7">NDH-1 shuttles electrons from NADH, via FMN and iron-sulfur (Fe-S) centers, to quinones in the respiratory chain.</text>
</comment>
<evidence type="ECO:0000256" key="7">
    <source>
        <dbReference type="RuleBase" id="RU003639"/>
    </source>
</evidence>
<keyword evidence="7" id="KW-0520">NAD</keyword>
<evidence type="ECO:0000256" key="1">
    <source>
        <dbReference type="ARBA" id="ARBA00004370"/>
    </source>
</evidence>
<keyword evidence="3" id="KW-0813">Transport</keyword>
<evidence type="ECO:0000313" key="10">
    <source>
        <dbReference type="Proteomes" id="UP000298636"/>
    </source>
</evidence>
<organism evidence="9 10">
    <name type="scientific">Buchnera aphidicola</name>
    <name type="common">Stegophylla sp.</name>
    <dbReference type="NCBI Taxonomy" id="2315800"/>
    <lineage>
        <taxon>Bacteria</taxon>
        <taxon>Pseudomonadati</taxon>
        <taxon>Pseudomonadota</taxon>
        <taxon>Gammaproteobacteria</taxon>
        <taxon>Enterobacterales</taxon>
        <taxon>Erwiniaceae</taxon>
        <taxon>Buchnera</taxon>
    </lineage>
</organism>
<keyword evidence="7" id="KW-0874">Quinone</keyword>
<dbReference type="Pfam" id="PF00507">
    <property type="entry name" value="Oxidored_q4"/>
    <property type="match status" value="1"/>
</dbReference>
<reference evidence="9 10" key="1">
    <citation type="submission" date="2018-10" db="EMBL/GenBank/DDBJ databases">
        <title>Comparative functional genomics of the obligate endosymbiont Buchnera aphidicola.</title>
        <authorList>
            <person name="Chong R.A."/>
        </authorList>
    </citation>
    <scope>NUCLEOTIDE SEQUENCE [LARGE SCALE GENOMIC DNA]</scope>
    <source>
        <strain evidence="9 10">Ssp</strain>
    </source>
</reference>
<dbReference type="InterPro" id="IPR000440">
    <property type="entry name" value="NADH_UbQ/plastoQ_OxRdtase_su3"/>
</dbReference>
<dbReference type="EC" id="7.1.1.-" evidence="7"/>
<keyword evidence="5 8" id="KW-1133">Transmembrane helix</keyword>
<gene>
    <name evidence="9" type="ORF">D9V79_00505</name>
</gene>
<dbReference type="AlphaFoldDB" id="A0A4D6YKM6"/>
<dbReference type="PANTHER" id="PTHR11058">
    <property type="entry name" value="NADH-UBIQUINONE OXIDOREDUCTASE CHAIN 3"/>
    <property type="match status" value="1"/>
</dbReference>
<dbReference type="GO" id="GO:0005886">
    <property type="term" value="C:plasma membrane"/>
    <property type="evidence" value="ECO:0007669"/>
    <property type="project" value="UniProtKB-SubCell"/>
</dbReference>
<feature type="transmembrane region" description="Helical" evidence="8">
    <location>
        <begin position="39"/>
        <end position="60"/>
    </location>
</feature>
<evidence type="ECO:0000256" key="5">
    <source>
        <dbReference type="ARBA" id="ARBA00022989"/>
    </source>
</evidence>
<keyword evidence="6 8" id="KW-0472">Membrane</keyword>
<comment type="similarity">
    <text evidence="2 7">Belongs to the complex I subunit 3 family.</text>
</comment>
<comment type="catalytic activity">
    <reaction evidence="7">
        <text>a quinone + NADH + 5 H(+)(in) = a quinol + NAD(+) + 4 H(+)(out)</text>
        <dbReference type="Rhea" id="RHEA:57888"/>
        <dbReference type="ChEBI" id="CHEBI:15378"/>
        <dbReference type="ChEBI" id="CHEBI:24646"/>
        <dbReference type="ChEBI" id="CHEBI:57540"/>
        <dbReference type="ChEBI" id="CHEBI:57945"/>
        <dbReference type="ChEBI" id="CHEBI:132124"/>
    </reaction>
</comment>
<dbReference type="GO" id="GO:0008137">
    <property type="term" value="F:NADH dehydrogenase (ubiquinone) activity"/>
    <property type="evidence" value="ECO:0007669"/>
    <property type="project" value="InterPro"/>
</dbReference>
<evidence type="ECO:0000256" key="3">
    <source>
        <dbReference type="ARBA" id="ARBA00022448"/>
    </source>
</evidence>
<sequence length="107" mass="12556">MLLGGWLLGGRTISRNKHTPFESGIVPYGDTNLRFFIKFYLVSVFFVIFDVEILYLYAWAINLKSLGWIGFFEILIFIFILLLSLMYLIKNRVLSESAKVYNKYMHS</sequence>
<feature type="transmembrane region" description="Helical" evidence="8">
    <location>
        <begin position="66"/>
        <end position="89"/>
    </location>
</feature>
<dbReference type="GO" id="GO:0048038">
    <property type="term" value="F:quinone binding"/>
    <property type="evidence" value="ECO:0007669"/>
    <property type="project" value="UniProtKB-KW"/>
</dbReference>
<evidence type="ECO:0000313" key="9">
    <source>
        <dbReference type="EMBL" id="QCI26534.1"/>
    </source>
</evidence>
<dbReference type="InterPro" id="IPR038430">
    <property type="entry name" value="NDAH_ubi_oxred_su3_sf"/>
</dbReference>